<feature type="region of interest" description="Disordered" evidence="1">
    <location>
        <begin position="71"/>
        <end position="146"/>
    </location>
</feature>
<dbReference type="EMBL" id="HBUE01205968">
    <property type="protein sequence ID" value="CAG6531918.1"/>
    <property type="molecule type" value="Transcribed_RNA"/>
</dbReference>
<reference evidence="2" key="1">
    <citation type="submission" date="2021-05" db="EMBL/GenBank/DDBJ databases">
        <authorList>
            <person name="Alioto T."/>
            <person name="Alioto T."/>
            <person name="Gomez Garrido J."/>
        </authorList>
    </citation>
    <scope>NUCLEOTIDE SEQUENCE</scope>
</reference>
<proteinExistence type="predicted"/>
<organism evidence="2">
    <name type="scientific">Culex pipiens</name>
    <name type="common">House mosquito</name>
    <dbReference type="NCBI Taxonomy" id="7175"/>
    <lineage>
        <taxon>Eukaryota</taxon>
        <taxon>Metazoa</taxon>
        <taxon>Ecdysozoa</taxon>
        <taxon>Arthropoda</taxon>
        <taxon>Hexapoda</taxon>
        <taxon>Insecta</taxon>
        <taxon>Pterygota</taxon>
        <taxon>Neoptera</taxon>
        <taxon>Endopterygota</taxon>
        <taxon>Diptera</taxon>
        <taxon>Nematocera</taxon>
        <taxon>Culicoidea</taxon>
        <taxon>Culicidae</taxon>
        <taxon>Culicinae</taxon>
        <taxon>Culicini</taxon>
        <taxon>Culex</taxon>
        <taxon>Culex</taxon>
    </lineage>
</organism>
<name>A0A8D8HBV8_CULPI</name>
<evidence type="ECO:0000313" key="2">
    <source>
        <dbReference type="EMBL" id="CAG6531918.1"/>
    </source>
</evidence>
<evidence type="ECO:0000256" key="1">
    <source>
        <dbReference type="SAM" id="MobiDB-lite"/>
    </source>
</evidence>
<dbReference type="AlphaFoldDB" id="A0A8D8HBV8"/>
<feature type="compositionally biased region" description="Basic residues" evidence="1">
    <location>
        <begin position="75"/>
        <end position="89"/>
    </location>
</feature>
<dbReference type="EMBL" id="HBUE01312288">
    <property type="protein sequence ID" value="CAG6583790.1"/>
    <property type="molecule type" value="Transcribed_RNA"/>
</dbReference>
<protein>
    <submittedName>
        <fullName evidence="2">(northern house mosquito) hypothetical protein</fullName>
    </submittedName>
</protein>
<sequence>MGSQRCGYLPYSIGTGYSRIGRLRHHRVRQRALPVELYRRERGKIEPHQRARQPGQVRLYLSDDAHRVRLQISRKVSRQAGRHRGRRRAGTGLGRVRAADATAVGGAGQAEEDGVGDLSNAPRLGWSTRMSFGAGSTGRIRERRNA</sequence>
<dbReference type="EMBL" id="HBUE01312290">
    <property type="protein sequence ID" value="CAG6583792.1"/>
    <property type="molecule type" value="Transcribed_RNA"/>
</dbReference>
<dbReference type="EMBL" id="HBUE01205970">
    <property type="protein sequence ID" value="CAG6531920.1"/>
    <property type="molecule type" value="Transcribed_RNA"/>
</dbReference>
<accession>A0A8D8HBV8</accession>